<dbReference type="AlphaFoldDB" id="I7MGK2"/>
<organism evidence="3 4">
    <name type="scientific">Tetrahymena thermophila (strain SB210)</name>
    <dbReference type="NCBI Taxonomy" id="312017"/>
    <lineage>
        <taxon>Eukaryota</taxon>
        <taxon>Sar</taxon>
        <taxon>Alveolata</taxon>
        <taxon>Ciliophora</taxon>
        <taxon>Intramacronucleata</taxon>
        <taxon>Oligohymenophorea</taxon>
        <taxon>Hymenostomatida</taxon>
        <taxon>Tetrahymenina</taxon>
        <taxon>Tetrahymenidae</taxon>
        <taxon>Tetrahymena</taxon>
    </lineage>
</organism>
<accession>I7MGK2</accession>
<feature type="region of interest" description="Disordered" evidence="2">
    <location>
        <begin position="498"/>
        <end position="543"/>
    </location>
</feature>
<dbReference type="EMBL" id="GG662564">
    <property type="protein sequence ID" value="EAS01603.2"/>
    <property type="molecule type" value="Genomic_DNA"/>
</dbReference>
<dbReference type="GeneID" id="7840590"/>
<dbReference type="KEGG" id="tet:TTHERM_00931930"/>
<proteinExistence type="predicted"/>
<gene>
    <name evidence="3" type="ORF">TTHERM_00931930</name>
</gene>
<evidence type="ECO:0000256" key="1">
    <source>
        <dbReference type="SAM" id="Coils"/>
    </source>
</evidence>
<dbReference type="STRING" id="312017.I7MGK2"/>
<keyword evidence="1" id="KW-0175">Coiled coil</keyword>
<protein>
    <submittedName>
        <fullName evidence="3">Uncharacterized protein</fullName>
    </submittedName>
</protein>
<feature type="region of interest" description="Disordered" evidence="2">
    <location>
        <begin position="771"/>
        <end position="790"/>
    </location>
</feature>
<dbReference type="Proteomes" id="UP000009168">
    <property type="component" value="Unassembled WGS sequence"/>
</dbReference>
<feature type="compositionally biased region" description="Basic and acidic residues" evidence="2">
    <location>
        <begin position="99"/>
        <end position="109"/>
    </location>
</feature>
<evidence type="ECO:0000313" key="3">
    <source>
        <dbReference type="EMBL" id="EAS01603.2"/>
    </source>
</evidence>
<feature type="region of interest" description="Disordered" evidence="2">
    <location>
        <begin position="1"/>
        <end position="26"/>
    </location>
</feature>
<evidence type="ECO:0000256" key="2">
    <source>
        <dbReference type="SAM" id="MobiDB-lite"/>
    </source>
</evidence>
<feature type="coiled-coil region" evidence="1">
    <location>
        <begin position="168"/>
        <end position="226"/>
    </location>
</feature>
<evidence type="ECO:0000313" key="4">
    <source>
        <dbReference type="Proteomes" id="UP000009168"/>
    </source>
</evidence>
<sequence length="940" mass="111206">MNSESDNLQKDHIYLQGSQKKQKDSFFDQDKVDEVLTKSEQNSNKNIQSIKDIMQRHNKSGQKKQNLDAQQYLIDFKKYLQKKQTEKKRIQNNDLEEFIQSKEQEESQKNKQKLPNRQDIIQKELNKRLKLISKSKEAKFNDIVGVFKKLETFIDIKPFLHDLNTVNNTKIYNTIQELKQRIAEKRNQEEVEVMLEQVKEKIQKQEQEQEEENKILNRGMKQFEQKTQLLKETFDYVMDWKKSHDVTKGILSEQLIDHYRLQDNFYQDLINKNDPDIDTYQFYDDLNKQLFKKKTLFQKFNASQIDSRKSSINQNAQLSNQDEIQILDDQIVGSNKKIRLKNQEEDITEEEKLRLAQQSIKTKLLTIDGFEKDNQKFSDQNYFNNFQEKAIQIRKNLQKATEIVFKKKWANANVKLKKMREDDYNKVMKQIKEAQKSTKHIQSLSKSNLFSKQVESQVAKIFKNTQNTQNSQNSQDQHYQNELKSKRSMFLNKEIASYKGQQQQISRNNSYYSKDSQNAQQQLQKSPQLGSEYSQQEDDLDQVNLSRTIEDIDEEFEEDDIYSKKWKQIQNDKRLSQSINHNVSSAKLDRLSSFNNSKETTPQKIIQKNFTFITNITNKNFNETVSQQNKSQFVTQINPSSQSLLFNSQTNPSVSRRKSVNLQTNNKQGRESNINELQNQYFFPSSTRTLSNQISQFKNQHQFQFQTSPSQSNSYVQTSRRNTFQQFSKLKNSSSAQLLQKNTNQTSTLQTLTSRSSIHPFKKQILSIPSISKHQGQNSSHHKNQDSKNSLKINIVDQIQGQKEQQYLKLDSYSIQNPPSSPSQKHITYDRSYSRDQQRKQVENQNALDKHLFGVKFQKFLSDIDNHQLKFGITKERYQSKINQIQKKFDNEITKFEPPKLDIFKSIQLYKFYYFLLNKIYQLGQKNKINKQNIDMTKET</sequence>
<reference evidence="4" key="1">
    <citation type="journal article" date="2006" name="PLoS Biol.">
        <title>Macronuclear genome sequence of the ciliate Tetrahymena thermophila, a model eukaryote.</title>
        <authorList>
            <person name="Eisen J.A."/>
            <person name="Coyne R.S."/>
            <person name="Wu M."/>
            <person name="Wu D."/>
            <person name="Thiagarajan M."/>
            <person name="Wortman J.R."/>
            <person name="Badger J.H."/>
            <person name="Ren Q."/>
            <person name="Amedeo P."/>
            <person name="Jones K.M."/>
            <person name="Tallon L.J."/>
            <person name="Delcher A.L."/>
            <person name="Salzberg S.L."/>
            <person name="Silva J.C."/>
            <person name="Haas B.J."/>
            <person name="Majoros W.H."/>
            <person name="Farzad M."/>
            <person name="Carlton J.M."/>
            <person name="Smith R.K. Jr."/>
            <person name="Garg J."/>
            <person name="Pearlman R.E."/>
            <person name="Karrer K.M."/>
            <person name="Sun L."/>
            <person name="Manning G."/>
            <person name="Elde N.C."/>
            <person name="Turkewitz A.P."/>
            <person name="Asai D.J."/>
            <person name="Wilkes D.E."/>
            <person name="Wang Y."/>
            <person name="Cai H."/>
            <person name="Collins K."/>
            <person name="Stewart B.A."/>
            <person name="Lee S.R."/>
            <person name="Wilamowska K."/>
            <person name="Weinberg Z."/>
            <person name="Ruzzo W.L."/>
            <person name="Wloga D."/>
            <person name="Gaertig J."/>
            <person name="Frankel J."/>
            <person name="Tsao C.-C."/>
            <person name="Gorovsky M.A."/>
            <person name="Keeling P.J."/>
            <person name="Waller R.F."/>
            <person name="Patron N.J."/>
            <person name="Cherry J.M."/>
            <person name="Stover N.A."/>
            <person name="Krieger C.J."/>
            <person name="del Toro C."/>
            <person name="Ryder H.F."/>
            <person name="Williamson S.C."/>
            <person name="Barbeau R.A."/>
            <person name="Hamilton E.P."/>
            <person name="Orias E."/>
        </authorList>
    </citation>
    <scope>NUCLEOTIDE SEQUENCE [LARGE SCALE GENOMIC DNA]</scope>
    <source>
        <strain evidence="4">SB210</strain>
    </source>
</reference>
<name>I7MGK2_TETTS</name>
<feature type="region of interest" description="Disordered" evidence="2">
    <location>
        <begin position="813"/>
        <end position="837"/>
    </location>
</feature>
<feature type="compositionally biased region" description="Basic and acidic residues" evidence="2">
    <location>
        <begin position="827"/>
        <end position="837"/>
    </location>
</feature>
<feature type="region of interest" description="Disordered" evidence="2">
    <location>
        <begin position="99"/>
        <end position="118"/>
    </location>
</feature>
<dbReference type="RefSeq" id="XP_001021848.2">
    <property type="nucleotide sequence ID" value="XM_001021848.2"/>
</dbReference>
<dbReference type="InParanoid" id="I7MGK2"/>
<feature type="compositionally biased region" description="Polar residues" evidence="2">
    <location>
        <begin position="813"/>
        <end position="826"/>
    </location>
</feature>
<keyword evidence="4" id="KW-1185">Reference proteome</keyword>
<feature type="compositionally biased region" description="Polar residues" evidence="2">
    <location>
        <begin position="499"/>
        <end position="534"/>
    </location>
</feature>